<dbReference type="SUPFAM" id="SSF56112">
    <property type="entry name" value="Protein kinase-like (PK-like)"/>
    <property type="match status" value="1"/>
</dbReference>
<gene>
    <name evidence="3" type="ORF">JTBM06_V1_20022</name>
</gene>
<dbReference type="GO" id="GO:0016301">
    <property type="term" value="F:kinase activity"/>
    <property type="evidence" value="ECO:0007669"/>
    <property type="project" value="UniProtKB-UniRule"/>
</dbReference>
<dbReference type="PIRSF" id="PIRSF006221">
    <property type="entry name" value="Ketosamine-3-kinase"/>
    <property type="match status" value="1"/>
</dbReference>
<evidence type="ECO:0000256" key="2">
    <source>
        <dbReference type="PIRNR" id="PIRNR006221"/>
    </source>
</evidence>
<organism evidence="3">
    <name type="scientific">uncultured Woeseiaceae bacterium</name>
    <dbReference type="NCBI Taxonomy" id="1983305"/>
    <lineage>
        <taxon>Bacteria</taxon>
        <taxon>Pseudomonadati</taxon>
        <taxon>Pseudomonadota</taxon>
        <taxon>Gammaproteobacteria</taxon>
        <taxon>Woeseiales</taxon>
        <taxon>Woeseiaceae</taxon>
        <taxon>environmental samples</taxon>
    </lineage>
</organism>
<evidence type="ECO:0000256" key="1">
    <source>
        <dbReference type="ARBA" id="ARBA00009460"/>
    </source>
</evidence>
<sequence length="289" mass="32670">MPEWQTLLSALREHDVDVSGRDMPRPVGGGDISAAWRVKANDHSVFLKTGTSDSYDMFLAEAEGLKELARADSLRVPRVLGCVQSASESLLALEWIDFDLPKPDTENLLGRQLAKQHRYCTEQFGWHRDNTIGSTPQRNLWNDDWIEFLREDRLSFQLMLAAENGFSGELQQEGDRLLSNLGQFFNGYWPEASLLHGDLWGGNWASSGGEPVLFDPAVYYGDRESDIAMTKLFGGFSAEFYRAYEEAWPLAAGNEKRILLYQLYHVLNHLNLFGQSYLGRALGIIRSLS</sequence>
<dbReference type="EMBL" id="LR633967">
    <property type="protein sequence ID" value="VUX55400.1"/>
    <property type="molecule type" value="Genomic_DNA"/>
</dbReference>
<dbReference type="AlphaFoldDB" id="A0A7D9D308"/>
<reference evidence="3" key="1">
    <citation type="submission" date="2019-07" db="EMBL/GenBank/DDBJ databases">
        <authorList>
            <person name="Weber M."/>
            <person name="Kostadinov I."/>
            <person name="Kostadinov D I."/>
        </authorList>
    </citation>
    <scope>NUCLEOTIDE SEQUENCE</scope>
    <source>
        <strain evidence="3">Gfbio:sag-sample-m06:053724c1-46a9-4a36-b237-ea2bf867836b</strain>
    </source>
</reference>
<dbReference type="InterPro" id="IPR016477">
    <property type="entry name" value="Fructo-/Ketosamine-3-kinase"/>
</dbReference>
<protein>
    <submittedName>
        <fullName evidence="3">Fructosamine-3-kinase</fullName>
    </submittedName>
</protein>
<keyword evidence="2" id="KW-0808">Transferase</keyword>
<keyword evidence="2 3" id="KW-0418">Kinase</keyword>
<dbReference type="Gene3D" id="3.30.200.20">
    <property type="entry name" value="Phosphorylase Kinase, domain 1"/>
    <property type="match status" value="1"/>
</dbReference>
<accession>A0A7D9D308</accession>
<dbReference type="Gene3D" id="3.90.1200.10">
    <property type="match status" value="1"/>
</dbReference>
<evidence type="ECO:0000313" key="3">
    <source>
        <dbReference type="EMBL" id="VUX55400.1"/>
    </source>
</evidence>
<dbReference type="PANTHER" id="PTHR12149:SF8">
    <property type="entry name" value="PROTEIN-RIBULOSAMINE 3-KINASE"/>
    <property type="match status" value="1"/>
</dbReference>
<dbReference type="InterPro" id="IPR011009">
    <property type="entry name" value="Kinase-like_dom_sf"/>
</dbReference>
<dbReference type="PANTHER" id="PTHR12149">
    <property type="entry name" value="FRUCTOSAMINE 3 KINASE-RELATED PROTEIN"/>
    <property type="match status" value="1"/>
</dbReference>
<proteinExistence type="inferred from homology"/>
<dbReference type="Pfam" id="PF03881">
    <property type="entry name" value="Fructosamin_kin"/>
    <property type="match status" value="1"/>
</dbReference>
<name>A0A7D9D308_9GAMM</name>
<comment type="similarity">
    <text evidence="1 2">Belongs to the fructosamine kinase family.</text>
</comment>